<dbReference type="AlphaFoldDB" id="A0A8S0TV46"/>
<evidence type="ECO:0000259" key="5">
    <source>
        <dbReference type="Pfam" id="PF23469"/>
    </source>
</evidence>
<dbReference type="InterPro" id="IPR055256">
    <property type="entry name" value="KH_1_KHDC4/BBP-like"/>
</dbReference>
<reference evidence="6 7" key="1">
    <citation type="submission" date="2019-12" db="EMBL/GenBank/DDBJ databases">
        <authorList>
            <person name="Alioto T."/>
            <person name="Alioto T."/>
            <person name="Gomez Garrido J."/>
        </authorList>
    </citation>
    <scope>NUCLEOTIDE SEQUENCE [LARGE SCALE GENOMIC DNA]</scope>
</reference>
<dbReference type="OrthoDB" id="397265at2759"/>
<dbReference type="EMBL" id="CACTIH010007331">
    <property type="protein sequence ID" value="CAA3010008.1"/>
    <property type="molecule type" value="Genomic_DNA"/>
</dbReference>
<dbReference type="InterPro" id="IPR056149">
    <property type="entry name" value="PRP5/DDX46/KHDC4_KH"/>
</dbReference>
<feature type="region of interest" description="Disordered" evidence="3">
    <location>
        <begin position="416"/>
        <end position="444"/>
    </location>
</feature>
<name>A0A8S0TV46_OLEEU</name>
<dbReference type="CDD" id="cd22471">
    <property type="entry name" value="KH-I_RIK_like_rpt1"/>
    <property type="match status" value="1"/>
</dbReference>
<gene>
    <name evidence="6" type="ORF">OLEA9_A020998</name>
</gene>
<evidence type="ECO:0000259" key="4">
    <source>
        <dbReference type="Pfam" id="PF22675"/>
    </source>
</evidence>
<dbReference type="Gene3D" id="3.30.1370.10">
    <property type="entry name" value="K Homology domain, type 1"/>
    <property type="match status" value="2"/>
</dbReference>
<evidence type="ECO:0000256" key="3">
    <source>
        <dbReference type="SAM" id="MobiDB-lite"/>
    </source>
</evidence>
<protein>
    <recommendedName>
        <fullName evidence="1">Protein RIK</fullName>
    </recommendedName>
    <alternativeName>
        <fullName evidence="2">Rough sheath 2-interacting KH domain protein</fullName>
    </alternativeName>
</protein>
<dbReference type="PANTHER" id="PTHR15744">
    <property type="entry name" value="BLOM7"/>
    <property type="match status" value="1"/>
</dbReference>
<keyword evidence="7" id="KW-1185">Reference proteome</keyword>
<sequence>MTEDNCRRVSSSESTDFSTTKQRKRRKWDQPDESLVSSGVALPGTLQLANLGSLSRISLPLVSPASDASIVNPFSTTGTSIQQVLQVPLQQHAAAIVQKFVQPKIQDELIAREIVINDADSAVRYKLTKRQTQEEIQKCTGAIVITRGRYRPPNAQPHGERPLYLHISAGAHLETTAERIKAVDHAAAMVEEILDQGSVNNGVKVNPLLTACVFLGFEADPSLDISSRIRGPNDQYVNHIMSETGATVLLRGRRSGNSENALGEEAPQPLHLLLSSNDPIGLERAKLLAENLLDTISAECGASRASSCKVYVAVPPPPQLLGEVQNSGNESVVKECVASSLTSSGGMTGDVSHGAGLQSMGLLNPGMPQASTVCHSHSSLIGGTSYIGYEGIYPQATPLQQVALALRQSTSSVTATVDPAAKASSAKSPTTVVPSEEKRPPQRRKFQELSAAAKGPANTHQVFSLTLYEAYRPIFTGFSDMEVAWDGHVLICDVSHVMHPSTCFCFSIFQLPICC</sequence>
<comment type="caution">
    <text evidence="6">The sequence shown here is derived from an EMBL/GenBank/DDBJ whole genome shotgun (WGS) entry which is preliminary data.</text>
</comment>
<feature type="domain" description="ATP-dependent RNA helicase PRP5/DDX46/KHDC4 KH" evidence="5">
    <location>
        <begin position="110"/>
        <end position="199"/>
    </location>
</feature>
<evidence type="ECO:0000313" key="6">
    <source>
        <dbReference type="EMBL" id="CAA3010008.1"/>
    </source>
</evidence>
<dbReference type="InterPro" id="IPR031121">
    <property type="entry name" value="RIK/BLOM7"/>
</dbReference>
<dbReference type="SUPFAM" id="SSF54791">
    <property type="entry name" value="Eukaryotic type KH-domain (KH-domain type I)"/>
    <property type="match status" value="1"/>
</dbReference>
<evidence type="ECO:0000256" key="1">
    <source>
        <dbReference type="ARBA" id="ARBA00070402"/>
    </source>
</evidence>
<feature type="region of interest" description="Disordered" evidence="3">
    <location>
        <begin position="1"/>
        <end position="32"/>
    </location>
</feature>
<dbReference type="GO" id="GO:0005634">
    <property type="term" value="C:nucleus"/>
    <property type="evidence" value="ECO:0007669"/>
    <property type="project" value="InterPro"/>
</dbReference>
<dbReference type="Gramene" id="OE9A020998T1">
    <property type="protein sequence ID" value="OE9A020998C1"/>
    <property type="gene ID" value="OE9A020998"/>
</dbReference>
<dbReference type="GO" id="GO:0003723">
    <property type="term" value="F:RNA binding"/>
    <property type="evidence" value="ECO:0007669"/>
    <property type="project" value="InterPro"/>
</dbReference>
<dbReference type="Pfam" id="PF23469">
    <property type="entry name" value="KH_12"/>
    <property type="match status" value="1"/>
</dbReference>
<dbReference type="FunFam" id="3.30.1370.10:FF:000037">
    <property type="entry name" value="KH domain protein"/>
    <property type="match status" value="1"/>
</dbReference>
<dbReference type="Pfam" id="PF22675">
    <property type="entry name" value="KH-I_KHDC4-BBP"/>
    <property type="match status" value="1"/>
</dbReference>
<feature type="compositionally biased region" description="Polar residues" evidence="3">
    <location>
        <begin position="8"/>
        <end position="20"/>
    </location>
</feature>
<dbReference type="PANTHER" id="PTHR15744:SF0">
    <property type="entry name" value="KH HOMOLOGY DOMAIN-CONTAINING PROTEIN 4"/>
    <property type="match status" value="1"/>
</dbReference>
<evidence type="ECO:0000256" key="2">
    <source>
        <dbReference type="ARBA" id="ARBA00081001"/>
    </source>
</evidence>
<feature type="domain" description="KHDC4/BBP-like KH-domain type I" evidence="4">
    <location>
        <begin position="219"/>
        <end position="294"/>
    </location>
</feature>
<proteinExistence type="predicted"/>
<dbReference type="Proteomes" id="UP000594638">
    <property type="component" value="Unassembled WGS sequence"/>
</dbReference>
<dbReference type="InterPro" id="IPR036612">
    <property type="entry name" value="KH_dom_type_1_sf"/>
</dbReference>
<evidence type="ECO:0000313" key="7">
    <source>
        <dbReference type="Proteomes" id="UP000594638"/>
    </source>
</evidence>
<organism evidence="6 7">
    <name type="scientific">Olea europaea subsp. europaea</name>
    <dbReference type="NCBI Taxonomy" id="158383"/>
    <lineage>
        <taxon>Eukaryota</taxon>
        <taxon>Viridiplantae</taxon>
        <taxon>Streptophyta</taxon>
        <taxon>Embryophyta</taxon>
        <taxon>Tracheophyta</taxon>
        <taxon>Spermatophyta</taxon>
        <taxon>Magnoliopsida</taxon>
        <taxon>eudicotyledons</taxon>
        <taxon>Gunneridae</taxon>
        <taxon>Pentapetalae</taxon>
        <taxon>asterids</taxon>
        <taxon>lamiids</taxon>
        <taxon>Lamiales</taxon>
        <taxon>Oleaceae</taxon>
        <taxon>Oleeae</taxon>
        <taxon>Olea</taxon>
    </lineage>
</organism>
<accession>A0A8S0TV46</accession>